<evidence type="ECO:0000256" key="2">
    <source>
        <dbReference type="ARBA" id="ARBA00008417"/>
    </source>
</evidence>
<evidence type="ECO:0000256" key="9">
    <source>
        <dbReference type="ARBA" id="ARBA00023251"/>
    </source>
</evidence>
<keyword evidence="8 10" id="KW-0472">Membrane</keyword>
<evidence type="ECO:0000313" key="12">
    <source>
        <dbReference type="Proteomes" id="UP000746471"/>
    </source>
</evidence>
<reference evidence="11 12" key="1">
    <citation type="submission" date="2021-05" db="EMBL/GenBank/DDBJ databases">
        <title>Fusibacter ferrireducens sp. nov., an anaerobic, sulfur- and Fe-reducing bacterium isolated from the mangrove sediment.</title>
        <authorList>
            <person name="Qiu D."/>
        </authorList>
    </citation>
    <scope>NUCLEOTIDE SEQUENCE [LARGE SCALE GENOMIC DNA]</scope>
    <source>
        <strain evidence="11 12">DSM 12116</strain>
    </source>
</reference>
<comment type="similarity">
    <text evidence="2">Belongs to the multi antimicrobial extrusion (MATE) (TC 2.A.66.1) family. MepA subfamily.</text>
</comment>
<dbReference type="Proteomes" id="UP000746471">
    <property type="component" value="Unassembled WGS sequence"/>
</dbReference>
<evidence type="ECO:0000256" key="10">
    <source>
        <dbReference type="SAM" id="Phobius"/>
    </source>
</evidence>
<keyword evidence="9" id="KW-0046">Antibiotic resistance</keyword>
<evidence type="ECO:0000256" key="5">
    <source>
        <dbReference type="ARBA" id="ARBA00022475"/>
    </source>
</evidence>
<dbReference type="PIRSF" id="PIRSF006603">
    <property type="entry name" value="DinF"/>
    <property type="match status" value="1"/>
</dbReference>
<keyword evidence="4" id="KW-0813">Transport</keyword>
<evidence type="ECO:0000256" key="4">
    <source>
        <dbReference type="ARBA" id="ARBA00022448"/>
    </source>
</evidence>
<comment type="subcellular location">
    <subcellularLocation>
        <location evidence="1">Cell membrane</location>
        <topology evidence="1">Multi-pass membrane protein</topology>
    </subcellularLocation>
</comment>
<evidence type="ECO:0000256" key="8">
    <source>
        <dbReference type="ARBA" id="ARBA00023136"/>
    </source>
</evidence>
<proteinExistence type="inferred from homology"/>
<protein>
    <recommendedName>
        <fullName evidence="3">Multidrug export protein MepA</fullName>
    </recommendedName>
</protein>
<dbReference type="EMBL" id="JAHBCL010000028">
    <property type="protein sequence ID" value="MBS7527966.1"/>
    <property type="molecule type" value="Genomic_DNA"/>
</dbReference>
<keyword evidence="6 10" id="KW-0812">Transmembrane</keyword>
<dbReference type="PANTHER" id="PTHR43823">
    <property type="entry name" value="SPORULATION PROTEIN YKVU"/>
    <property type="match status" value="1"/>
</dbReference>
<keyword evidence="7 10" id="KW-1133">Transmembrane helix</keyword>
<evidence type="ECO:0000256" key="6">
    <source>
        <dbReference type="ARBA" id="ARBA00022692"/>
    </source>
</evidence>
<feature type="transmembrane region" description="Helical" evidence="10">
    <location>
        <begin position="169"/>
        <end position="190"/>
    </location>
</feature>
<feature type="transmembrane region" description="Helical" evidence="10">
    <location>
        <begin position="317"/>
        <end position="340"/>
    </location>
</feature>
<accession>A0ABS5PSB4</accession>
<dbReference type="InterPro" id="IPR048279">
    <property type="entry name" value="MdtK-like"/>
</dbReference>
<keyword evidence="12" id="KW-1185">Reference proteome</keyword>
<evidence type="ECO:0000256" key="7">
    <source>
        <dbReference type="ARBA" id="ARBA00022989"/>
    </source>
</evidence>
<feature type="transmembrane region" description="Helical" evidence="10">
    <location>
        <begin position="65"/>
        <end position="88"/>
    </location>
</feature>
<feature type="transmembrane region" description="Helical" evidence="10">
    <location>
        <begin position="100"/>
        <end position="119"/>
    </location>
</feature>
<gene>
    <name evidence="11" type="ORF">KHM83_14870</name>
</gene>
<feature type="transmembrane region" description="Helical" evidence="10">
    <location>
        <begin position="360"/>
        <end position="384"/>
    </location>
</feature>
<dbReference type="InterPro" id="IPR002528">
    <property type="entry name" value="MATE_fam"/>
</dbReference>
<dbReference type="Pfam" id="PF01554">
    <property type="entry name" value="MatE"/>
    <property type="match status" value="2"/>
</dbReference>
<evidence type="ECO:0000256" key="1">
    <source>
        <dbReference type="ARBA" id="ARBA00004651"/>
    </source>
</evidence>
<evidence type="ECO:0000256" key="3">
    <source>
        <dbReference type="ARBA" id="ARBA00022106"/>
    </source>
</evidence>
<evidence type="ECO:0000313" key="11">
    <source>
        <dbReference type="EMBL" id="MBS7527966.1"/>
    </source>
</evidence>
<feature type="transmembrane region" description="Helical" evidence="10">
    <location>
        <begin position="275"/>
        <end position="296"/>
    </location>
</feature>
<feature type="transmembrane region" description="Helical" evidence="10">
    <location>
        <begin position="139"/>
        <end position="160"/>
    </location>
</feature>
<feature type="transmembrane region" description="Helical" evidence="10">
    <location>
        <begin position="196"/>
        <end position="217"/>
    </location>
</feature>
<name>A0ABS5PSB4_9FIRM</name>
<sequence length="459" mass="50171">MEQTSKKQMILEGNMWQVMWRLSWPAVLAMVLYGMNTVFDALFVGRFVGETALAGISLAYPLTQIALGFGSLIGVGAGSALSIAIGAGDHDTQKKVLGNVNYLNVVIGLVFSVIGYAFAGVLVRMMGGSGDALAFGVSYFRVTQIGAIFWIAGLAGNMVVRAEGKMKSAAVMMASGLIVNVIINYILIVLMDMGVVGAAIGTNIGMVVYTLSAFIYFKSGRASFDAKVFSFRRDQKITKDILSMGMPSFIMTVMTLIQAVVVMNALTKFGTTADVAFYGIVYRLFTFMLTPIFGLMRALQPAIGINFGARQYERVISAFKVFAVAATALMLPFWLVGMTMPEFVLNLMLPAKAFTAWDLGNFRIFMALLPIMPVIFMAMTFFPAINNSKPATMMGIARQLVFYVPVMLILPRFYGVRWVYLGSCLIDTTMTLWVVYLVTKEFGRLRRGKVTAAVNNVKA</sequence>
<keyword evidence="5" id="KW-1003">Cell membrane</keyword>
<feature type="transmembrane region" description="Helical" evidence="10">
    <location>
        <begin position="396"/>
        <end position="414"/>
    </location>
</feature>
<dbReference type="CDD" id="cd13143">
    <property type="entry name" value="MATE_MepA_like"/>
    <property type="match status" value="1"/>
</dbReference>
<feature type="transmembrane region" description="Helical" evidence="10">
    <location>
        <begin position="241"/>
        <end position="263"/>
    </location>
</feature>
<dbReference type="PANTHER" id="PTHR43823:SF3">
    <property type="entry name" value="MULTIDRUG EXPORT PROTEIN MEPA"/>
    <property type="match status" value="1"/>
</dbReference>
<dbReference type="RefSeq" id="WP_213237827.1">
    <property type="nucleotide sequence ID" value="NZ_JAHBCL010000028.1"/>
</dbReference>
<organism evidence="11 12">
    <name type="scientific">Fusibacter paucivorans</name>
    <dbReference type="NCBI Taxonomy" id="76009"/>
    <lineage>
        <taxon>Bacteria</taxon>
        <taxon>Bacillati</taxon>
        <taxon>Bacillota</taxon>
        <taxon>Clostridia</taxon>
        <taxon>Eubacteriales</taxon>
        <taxon>Eubacteriales Family XII. Incertae Sedis</taxon>
        <taxon>Fusibacter</taxon>
    </lineage>
</organism>
<dbReference type="InterPro" id="IPR045070">
    <property type="entry name" value="MATE_MepA-like"/>
</dbReference>
<comment type="caution">
    <text evidence="11">The sequence shown here is derived from an EMBL/GenBank/DDBJ whole genome shotgun (WGS) entry which is preliminary data.</text>
</comment>
<feature type="transmembrane region" description="Helical" evidence="10">
    <location>
        <begin position="21"/>
        <end position="45"/>
    </location>
</feature>
<dbReference type="InterPro" id="IPR051327">
    <property type="entry name" value="MATE_MepA_subfamily"/>
</dbReference>